<dbReference type="KEGG" id="luo:HHL09_21445"/>
<dbReference type="EMBL" id="CP051774">
    <property type="protein sequence ID" value="QJE98238.1"/>
    <property type="molecule type" value="Genomic_DNA"/>
</dbReference>
<dbReference type="RefSeq" id="WP_169456697.1">
    <property type="nucleotide sequence ID" value="NZ_CP051774.1"/>
</dbReference>
<dbReference type="Proteomes" id="UP000501812">
    <property type="component" value="Chromosome"/>
</dbReference>
<keyword evidence="2" id="KW-1185">Reference proteome</keyword>
<accession>A0A858RPB6</accession>
<name>A0A858RPB6_9BACT</name>
<evidence type="ECO:0008006" key="3">
    <source>
        <dbReference type="Google" id="ProtNLM"/>
    </source>
</evidence>
<dbReference type="AlphaFoldDB" id="A0A858RPB6"/>
<proteinExistence type="predicted"/>
<protein>
    <recommendedName>
        <fullName evidence="3">DUF4034 domain-containing protein</fullName>
    </recommendedName>
</protein>
<gene>
    <name evidence="1" type="ORF">HHL09_21445</name>
</gene>
<reference evidence="1 2" key="1">
    <citation type="submission" date="2020-04" db="EMBL/GenBank/DDBJ databases">
        <title>Luteolibacter sp. G-1-1-1 isolated from soil.</title>
        <authorList>
            <person name="Dahal R.H."/>
        </authorList>
    </citation>
    <scope>NUCLEOTIDE SEQUENCE [LARGE SCALE GENOMIC DNA]</scope>
    <source>
        <strain evidence="1 2">G-1-1-1</strain>
    </source>
</reference>
<organism evidence="1 2">
    <name type="scientific">Luteolibacter luteus</name>
    <dbReference type="NCBI Taxonomy" id="2728835"/>
    <lineage>
        <taxon>Bacteria</taxon>
        <taxon>Pseudomonadati</taxon>
        <taxon>Verrucomicrobiota</taxon>
        <taxon>Verrucomicrobiia</taxon>
        <taxon>Verrucomicrobiales</taxon>
        <taxon>Verrucomicrobiaceae</taxon>
        <taxon>Luteolibacter</taxon>
    </lineage>
</organism>
<evidence type="ECO:0000313" key="2">
    <source>
        <dbReference type="Proteomes" id="UP000501812"/>
    </source>
</evidence>
<sequence>MKTPHHSANRTCVILLLVAVAAVLLGVLQHRRLVKLRDEIATARLEASAPAEFRESREEEREADDLREEVRSLLDVLNDPNGPGSALRMARLTELLESLDAAAVRSLLDETGDDARGLALKEALRWQFYAANPREAFRLALGDAPDEQAKRAQVGAFIAWANLDPAGVLKWYWDAEKEGLPLAKEEELRVAVFGAQARLDPKRAIEGFRDHFGKDAGQDAKRAASSLVGGLRSESERMSFMLALNRNTEADPGDGSFRKAVVAELSKTLVEEPFDEASAVIDGTFTKEEREKFAGVLGNGGIFNPDTWRLWMGWVAALNLPAERGQPIANMTTVIARRKEQFKDLTWMAELPAGAQRDLVVETYARIAMESDLQEAVHWLEYLPAGEKRRDVAANVAYYLKMKDPDGAAALRTREGVVE</sequence>
<evidence type="ECO:0000313" key="1">
    <source>
        <dbReference type="EMBL" id="QJE98238.1"/>
    </source>
</evidence>